<comment type="caution">
    <text evidence="1">The sequence shown here is derived from an EMBL/GenBank/DDBJ whole genome shotgun (WGS) entry which is preliminary data.</text>
</comment>
<sequence length="284" mass="33094">MPITTVPSPEPIVDHETKLPIPNEFKVPVVYKRDRVQGIEPTTKWYEFIYQPGTTPLEKDDKGLTPRPEYWLDGRKLSRGEKAGFDLLSKHNFFVSSTFYGKSCEVCQSELGHWYIGLKERESYLNVQSYGDICLRCYSKRRYEEFESKCAIQANAGVQPKDPKPRNCLDCGLACHRDNCRIIVNRRGGTPSTPGTGSTSIDWYDHESLSAGNCDPMKQFTTDRITIFMELTLKQRVDYMLYWCDPEKREEGFKKADTILLELFEWFDLEDEMKIDFTEHDDYR</sequence>
<dbReference type="Proteomes" id="UP000823405">
    <property type="component" value="Unassembled WGS sequence"/>
</dbReference>
<dbReference type="AlphaFoldDB" id="A0A9P6QZ68"/>
<keyword evidence="2" id="KW-1185">Reference proteome</keyword>
<gene>
    <name evidence="1" type="ORF">BGZ97_002623</name>
</gene>
<name>A0A9P6QZ68_9FUNG</name>
<evidence type="ECO:0000313" key="1">
    <source>
        <dbReference type="EMBL" id="KAG0301778.1"/>
    </source>
</evidence>
<proteinExistence type="predicted"/>
<protein>
    <submittedName>
        <fullName evidence="1">Uncharacterized protein</fullName>
    </submittedName>
</protein>
<dbReference type="OrthoDB" id="10528655at2759"/>
<accession>A0A9P6QZ68</accession>
<evidence type="ECO:0000313" key="2">
    <source>
        <dbReference type="Proteomes" id="UP000823405"/>
    </source>
</evidence>
<organism evidence="1 2">
    <name type="scientific">Linnemannia gamsii</name>
    <dbReference type="NCBI Taxonomy" id="64522"/>
    <lineage>
        <taxon>Eukaryota</taxon>
        <taxon>Fungi</taxon>
        <taxon>Fungi incertae sedis</taxon>
        <taxon>Mucoromycota</taxon>
        <taxon>Mortierellomycotina</taxon>
        <taxon>Mortierellomycetes</taxon>
        <taxon>Mortierellales</taxon>
        <taxon>Mortierellaceae</taxon>
        <taxon>Linnemannia</taxon>
    </lineage>
</organism>
<dbReference type="EMBL" id="JAAAIN010001586">
    <property type="protein sequence ID" value="KAG0301778.1"/>
    <property type="molecule type" value="Genomic_DNA"/>
</dbReference>
<reference evidence="1" key="1">
    <citation type="journal article" date="2020" name="Fungal Divers.">
        <title>Resolving the Mortierellaceae phylogeny through synthesis of multi-gene phylogenetics and phylogenomics.</title>
        <authorList>
            <person name="Vandepol N."/>
            <person name="Liber J."/>
            <person name="Desiro A."/>
            <person name="Na H."/>
            <person name="Kennedy M."/>
            <person name="Barry K."/>
            <person name="Grigoriev I.V."/>
            <person name="Miller A.N."/>
            <person name="O'Donnell K."/>
            <person name="Stajich J.E."/>
            <person name="Bonito G."/>
        </authorList>
    </citation>
    <scope>NUCLEOTIDE SEQUENCE</scope>
    <source>
        <strain evidence="1">NVP60</strain>
    </source>
</reference>